<evidence type="ECO:0000313" key="1">
    <source>
        <dbReference type="EMBL" id="MFC0561555.1"/>
    </source>
</evidence>
<reference evidence="1 2" key="1">
    <citation type="submission" date="2024-09" db="EMBL/GenBank/DDBJ databases">
        <authorList>
            <person name="Sun Q."/>
            <person name="Mori K."/>
        </authorList>
    </citation>
    <scope>NUCLEOTIDE SEQUENCE [LARGE SCALE GENOMIC DNA]</scope>
    <source>
        <strain evidence="1 2">NCAIM B.02301</strain>
    </source>
</reference>
<proteinExistence type="predicted"/>
<organism evidence="1 2">
    <name type="scientific">Halalkalibacter alkalisediminis</name>
    <dbReference type="NCBI Taxonomy" id="935616"/>
    <lineage>
        <taxon>Bacteria</taxon>
        <taxon>Bacillati</taxon>
        <taxon>Bacillota</taxon>
        <taxon>Bacilli</taxon>
        <taxon>Bacillales</taxon>
        <taxon>Bacillaceae</taxon>
        <taxon>Halalkalibacter</taxon>
    </lineage>
</organism>
<comment type="caution">
    <text evidence="1">The sequence shown here is derived from an EMBL/GenBank/DDBJ whole genome shotgun (WGS) entry which is preliminary data.</text>
</comment>
<dbReference type="Proteomes" id="UP001589833">
    <property type="component" value="Unassembled WGS sequence"/>
</dbReference>
<protein>
    <submittedName>
        <fullName evidence="1">Uncharacterized protein</fullName>
    </submittedName>
</protein>
<keyword evidence="2" id="KW-1185">Reference proteome</keyword>
<dbReference type="EMBL" id="JBHLTR010000076">
    <property type="protein sequence ID" value="MFC0561555.1"/>
    <property type="molecule type" value="Genomic_DNA"/>
</dbReference>
<accession>A0ABV6NLC0</accession>
<name>A0ABV6NLC0_9BACI</name>
<gene>
    <name evidence="1" type="ORF">ACFFH4_21870</name>
</gene>
<evidence type="ECO:0000313" key="2">
    <source>
        <dbReference type="Proteomes" id="UP001589833"/>
    </source>
</evidence>
<sequence length="63" mass="7656">MTDYNQFIDLRLDALLLSMLKKGIVNEEEFKSYLDECIEKQYSFLSEEKKEQLLKKSKEFHNY</sequence>
<dbReference type="RefSeq" id="WP_273847997.1">
    <property type="nucleotide sequence ID" value="NZ_JAQQWT010000044.1"/>
</dbReference>